<name>A0A2N1MAV1_9GLOM</name>
<proteinExistence type="predicted"/>
<dbReference type="EMBL" id="LLXL01003410">
    <property type="protein sequence ID" value="PKK58744.1"/>
    <property type="molecule type" value="Genomic_DNA"/>
</dbReference>
<comment type="caution">
    <text evidence="1">The sequence shown here is derived from an EMBL/GenBank/DDBJ whole genome shotgun (WGS) entry which is preliminary data.</text>
</comment>
<dbReference type="VEuPathDB" id="FungiDB:FUN_000736"/>
<accession>A0A2N1MAV1</accession>
<sequence>MIWIKNTLDLSNPRILNGLENFGEFPEEEKDEINDNVNGNNQDDNEVVGRGILNYNVDELVGEWFFFKLSIERNGESLQFFWQEFGEHFTFTKCNAQGQKTLGFYLMIKQYNIKNILLDSVLGFNDHTIVAMLQNTVDKVFSHRFSCQNLNFQFPTLLTSKEETLVHSIKRKSSEIEQLNEKDSIIHEIKLEERSWCPPSVPYEAIGKPIVLSGWSLLAYCLGELLSWWSLYDTTKGVVNFTVGVYYARWSS</sequence>
<evidence type="ECO:0000313" key="2">
    <source>
        <dbReference type="Proteomes" id="UP000233469"/>
    </source>
</evidence>
<evidence type="ECO:0000313" key="1">
    <source>
        <dbReference type="EMBL" id="PKK58744.1"/>
    </source>
</evidence>
<reference evidence="1 2" key="1">
    <citation type="submission" date="2016-04" db="EMBL/GenBank/DDBJ databases">
        <title>Genome analyses suggest a sexual origin of heterokaryosis in a supposedly ancient asexual fungus.</title>
        <authorList>
            <person name="Ropars J."/>
            <person name="Sedzielewska K."/>
            <person name="Noel J."/>
            <person name="Charron P."/>
            <person name="Farinelli L."/>
            <person name="Marton T."/>
            <person name="Kruger M."/>
            <person name="Pelin A."/>
            <person name="Brachmann A."/>
            <person name="Corradi N."/>
        </authorList>
    </citation>
    <scope>NUCLEOTIDE SEQUENCE [LARGE SCALE GENOMIC DNA]</scope>
    <source>
        <strain evidence="1 2">C2</strain>
    </source>
</reference>
<protein>
    <submittedName>
        <fullName evidence="1">Uncharacterized protein</fullName>
    </submittedName>
</protein>
<reference evidence="1 2" key="2">
    <citation type="submission" date="2017-10" db="EMBL/GenBank/DDBJ databases">
        <title>Extensive intraspecific genome diversity in a model arbuscular mycorrhizal fungus.</title>
        <authorList>
            <person name="Chen E.C.H."/>
            <person name="Morin E."/>
            <person name="Baudet D."/>
            <person name="Noel J."/>
            <person name="Ndikumana S."/>
            <person name="Charron P."/>
            <person name="St-Onge C."/>
            <person name="Giorgi J."/>
            <person name="Grigoriev I.V."/>
            <person name="Roux C."/>
            <person name="Martin F.M."/>
            <person name="Corradi N."/>
        </authorList>
    </citation>
    <scope>NUCLEOTIDE SEQUENCE [LARGE SCALE GENOMIC DNA]</scope>
    <source>
        <strain evidence="1 2">C2</strain>
    </source>
</reference>
<gene>
    <name evidence="1" type="ORF">RhiirC2_795834</name>
</gene>
<organism evidence="1 2">
    <name type="scientific">Rhizophagus irregularis</name>
    <dbReference type="NCBI Taxonomy" id="588596"/>
    <lineage>
        <taxon>Eukaryota</taxon>
        <taxon>Fungi</taxon>
        <taxon>Fungi incertae sedis</taxon>
        <taxon>Mucoromycota</taxon>
        <taxon>Glomeromycotina</taxon>
        <taxon>Glomeromycetes</taxon>
        <taxon>Glomerales</taxon>
        <taxon>Glomeraceae</taxon>
        <taxon>Rhizophagus</taxon>
    </lineage>
</organism>
<dbReference type="AlphaFoldDB" id="A0A2N1MAV1"/>
<dbReference type="Proteomes" id="UP000233469">
    <property type="component" value="Unassembled WGS sequence"/>
</dbReference>